<gene>
    <name evidence="5" type="ORF">GCM10009107_45240</name>
</gene>
<accession>A0ABN1KBP2</accession>
<dbReference type="InterPro" id="IPR008920">
    <property type="entry name" value="TF_FadR/GntR_C"/>
</dbReference>
<keyword evidence="2" id="KW-0238">DNA-binding</keyword>
<dbReference type="InterPro" id="IPR011711">
    <property type="entry name" value="GntR_C"/>
</dbReference>
<evidence type="ECO:0000259" key="4">
    <source>
        <dbReference type="Pfam" id="PF07729"/>
    </source>
</evidence>
<keyword evidence="1" id="KW-0805">Transcription regulation</keyword>
<keyword evidence="6" id="KW-1185">Reference proteome</keyword>
<sequence>MGIYAGCSSPLLKNMVEGLFDQAERYRRFSARFRTGERSKGTEHQRIVDAVLQRNVDAACSLIQGHIRSTELNVTESLRAMQAASAG</sequence>
<evidence type="ECO:0000256" key="2">
    <source>
        <dbReference type="ARBA" id="ARBA00023125"/>
    </source>
</evidence>
<protein>
    <recommendedName>
        <fullName evidence="4">GntR C-terminal domain-containing protein</fullName>
    </recommendedName>
</protein>
<comment type="caution">
    <text evidence="5">The sequence shown here is derived from an EMBL/GenBank/DDBJ whole genome shotgun (WGS) entry which is preliminary data.</text>
</comment>
<feature type="domain" description="GntR C-terminal" evidence="4">
    <location>
        <begin position="3"/>
        <end position="68"/>
    </location>
</feature>
<dbReference type="SUPFAM" id="SSF48008">
    <property type="entry name" value="GntR ligand-binding domain-like"/>
    <property type="match status" value="1"/>
</dbReference>
<evidence type="ECO:0000313" key="6">
    <source>
        <dbReference type="Proteomes" id="UP001500279"/>
    </source>
</evidence>
<reference evidence="5 6" key="1">
    <citation type="journal article" date="2019" name="Int. J. Syst. Evol. Microbiol.">
        <title>The Global Catalogue of Microorganisms (GCM) 10K type strain sequencing project: providing services to taxonomists for standard genome sequencing and annotation.</title>
        <authorList>
            <consortium name="The Broad Institute Genomics Platform"/>
            <consortium name="The Broad Institute Genome Sequencing Center for Infectious Disease"/>
            <person name="Wu L."/>
            <person name="Ma J."/>
        </authorList>
    </citation>
    <scope>NUCLEOTIDE SEQUENCE [LARGE SCALE GENOMIC DNA]</scope>
    <source>
        <strain evidence="5 6">JCM 15503</strain>
    </source>
</reference>
<organism evidence="5 6">
    <name type="scientific">Ideonella azotifigens</name>
    <dbReference type="NCBI Taxonomy" id="513160"/>
    <lineage>
        <taxon>Bacteria</taxon>
        <taxon>Pseudomonadati</taxon>
        <taxon>Pseudomonadota</taxon>
        <taxon>Betaproteobacteria</taxon>
        <taxon>Burkholderiales</taxon>
        <taxon>Sphaerotilaceae</taxon>
        <taxon>Ideonella</taxon>
    </lineage>
</organism>
<dbReference type="Pfam" id="PF07729">
    <property type="entry name" value="FCD"/>
    <property type="match status" value="1"/>
</dbReference>
<evidence type="ECO:0000256" key="3">
    <source>
        <dbReference type="ARBA" id="ARBA00023163"/>
    </source>
</evidence>
<evidence type="ECO:0000313" key="5">
    <source>
        <dbReference type="EMBL" id="GAA0761622.1"/>
    </source>
</evidence>
<name>A0ABN1KBP2_9BURK</name>
<dbReference type="Proteomes" id="UP001500279">
    <property type="component" value="Unassembled WGS sequence"/>
</dbReference>
<keyword evidence="3" id="KW-0804">Transcription</keyword>
<evidence type="ECO:0000256" key="1">
    <source>
        <dbReference type="ARBA" id="ARBA00023015"/>
    </source>
</evidence>
<proteinExistence type="predicted"/>
<dbReference type="EMBL" id="BAAAEW010000032">
    <property type="protein sequence ID" value="GAA0761622.1"/>
    <property type="molecule type" value="Genomic_DNA"/>
</dbReference>
<dbReference type="Gene3D" id="1.20.120.530">
    <property type="entry name" value="GntR ligand-binding domain-like"/>
    <property type="match status" value="1"/>
</dbReference>